<accession>A0A645GSS8</accession>
<gene>
    <name evidence="1" type="ORF">SDC9_177352</name>
</gene>
<reference evidence="1" key="1">
    <citation type="submission" date="2019-08" db="EMBL/GenBank/DDBJ databases">
        <authorList>
            <person name="Kucharzyk K."/>
            <person name="Murdoch R.W."/>
            <person name="Higgins S."/>
            <person name="Loffler F."/>
        </authorList>
    </citation>
    <scope>NUCLEOTIDE SEQUENCE</scope>
</reference>
<organism evidence="1">
    <name type="scientific">bioreactor metagenome</name>
    <dbReference type="NCBI Taxonomy" id="1076179"/>
    <lineage>
        <taxon>unclassified sequences</taxon>
        <taxon>metagenomes</taxon>
        <taxon>ecological metagenomes</taxon>
    </lineage>
</organism>
<dbReference type="EMBL" id="VSSQ01080794">
    <property type="protein sequence ID" value="MPN29898.1"/>
    <property type="molecule type" value="Genomic_DNA"/>
</dbReference>
<comment type="caution">
    <text evidence="1">The sequence shown here is derived from an EMBL/GenBank/DDBJ whole genome shotgun (WGS) entry which is preliminary data.</text>
</comment>
<name>A0A645GSS8_9ZZZZ</name>
<proteinExistence type="predicted"/>
<dbReference type="AlphaFoldDB" id="A0A645GSS8"/>
<evidence type="ECO:0000313" key="1">
    <source>
        <dbReference type="EMBL" id="MPN29898.1"/>
    </source>
</evidence>
<protein>
    <submittedName>
        <fullName evidence="1">Uncharacterized protein</fullName>
    </submittedName>
</protein>
<sequence>MTGAVAAIALPPQIEEPTPIRVEMREGIFIARYMIYAKMSDVAIVDIIIGSDCAPTRKISDRFMPKPRSTTAHCSIFFDVKLTPA</sequence>